<organism evidence="2 3">
    <name type="scientific">Metallosphaera cuprina (strain Ar-4)</name>
    <dbReference type="NCBI Taxonomy" id="1006006"/>
    <lineage>
        <taxon>Archaea</taxon>
        <taxon>Thermoproteota</taxon>
        <taxon>Thermoprotei</taxon>
        <taxon>Sulfolobales</taxon>
        <taxon>Sulfolobaceae</taxon>
        <taxon>Metallosphaera</taxon>
    </lineage>
</organism>
<keyword evidence="3" id="KW-1185">Reference proteome</keyword>
<accession>F4FY17</accession>
<evidence type="ECO:0000259" key="1">
    <source>
        <dbReference type="Pfam" id="PF04967"/>
    </source>
</evidence>
<evidence type="ECO:0000313" key="2">
    <source>
        <dbReference type="EMBL" id="AEB94215.1"/>
    </source>
</evidence>
<proteinExistence type="predicted"/>
<feature type="domain" description="HTH bat-type" evidence="1">
    <location>
        <begin position="125"/>
        <end position="176"/>
    </location>
</feature>
<reference evidence="2 3" key="1">
    <citation type="journal article" date="2011" name="J. Bacteriol.">
        <title>Complete genome sequence of Metallosphaera cuprina, a metal sulfide-oxidizing archaeon from a hot spring.</title>
        <authorList>
            <person name="Liu L.J."/>
            <person name="You X.Y."/>
            <person name="Zheng H."/>
            <person name="Wang S."/>
            <person name="Jiang C.Y."/>
            <person name="Liu S.J."/>
        </authorList>
    </citation>
    <scope>NUCLEOTIDE SEQUENCE [LARGE SCALE GENOMIC DNA]</scope>
    <source>
        <strain evidence="2 3">Ar-4</strain>
    </source>
</reference>
<dbReference type="PANTHER" id="PTHR34236:SF1">
    <property type="entry name" value="DIMETHYL SULFOXIDE REDUCTASE TRANSCRIPTIONAL ACTIVATOR"/>
    <property type="match status" value="1"/>
</dbReference>
<evidence type="ECO:0000313" key="3">
    <source>
        <dbReference type="Proteomes" id="UP000007812"/>
    </source>
</evidence>
<sequence>MTPARPALLDLVKTSFTILDIKAEGNFQRALIEIKCSEDEIKRIPGYFTKVSKLKYLGTVKIKGKVEEILSKYTIVHGIVNENSTVWTVILAGHQELKKMLSDLHQNGVDPKVLKVTKYKTDDILTARQEQVLRIALEAGYYEFPRKITIRDLAEKLEVSVSSLSEIIRRAEKNVIVNYFDEKGL</sequence>
<dbReference type="eggNOG" id="arCOG02271">
    <property type="taxonomic scope" value="Archaea"/>
</dbReference>
<gene>
    <name evidence="2" type="ordered locus">Mcup_0106</name>
</gene>
<dbReference type="Proteomes" id="UP000007812">
    <property type="component" value="Chromosome"/>
</dbReference>
<dbReference type="PATRIC" id="fig|1006006.8.peg.107"/>
<dbReference type="AlphaFoldDB" id="F4FY17"/>
<dbReference type="STRING" id="1006006.Mcup_0106"/>
<dbReference type="PANTHER" id="PTHR34236">
    <property type="entry name" value="DIMETHYL SULFOXIDE REDUCTASE TRANSCRIPTIONAL ACTIVATOR"/>
    <property type="match status" value="1"/>
</dbReference>
<dbReference type="KEGG" id="mcn:Mcup_0106"/>
<dbReference type="Pfam" id="PF04967">
    <property type="entry name" value="HTH_10"/>
    <property type="match status" value="1"/>
</dbReference>
<dbReference type="InterPro" id="IPR007050">
    <property type="entry name" value="HTH_bacterioopsin"/>
</dbReference>
<name>F4FY17_METCR</name>
<protein>
    <submittedName>
        <fullName evidence="2">Bacterio-opsin activator</fullName>
    </submittedName>
</protein>
<dbReference type="EMBL" id="CP002656">
    <property type="protein sequence ID" value="AEB94215.1"/>
    <property type="molecule type" value="Genomic_DNA"/>
</dbReference>
<dbReference type="HOGENOM" id="CLU_101251_2_0_2"/>